<dbReference type="Proteomes" id="UP000245911">
    <property type="component" value="Unassembled WGS sequence"/>
</dbReference>
<evidence type="ECO:0000313" key="2">
    <source>
        <dbReference type="Proteomes" id="UP000245911"/>
    </source>
</evidence>
<comment type="caution">
    <text evidence="1">The sequence shown here is derived from an EMBL/GenBank/DDBJ whole genome shotgun (WGS) entry which is preliminary data.</text>
</comment>
<name>A0A2T8HPB3_9RHOB</name>
<evidence type="ECO:0000313" key="1">
    <source>
        <dbReference type="EMBL" id="PVH27243.1"/>
    </source>
</evidence>
<accession>A0A2T8HPB3</accession>
<organism evidence="1 2">
    <name type="scientific">Pararhodobacter oceanensis</name>
    <dbReference type="NCBI Taxonomy" id="2172121"/>
    <lineage>
        <taxon>Bacteria</taxon>
        <taxon>Pseudomonadati</taxon>
        <taxon>Pseudomonadota</taxon>
        <taxon>Alphaproteobacteria</taxon>
        <taxon>Rhodobacterales</taxon>
        <taxon>Paracoccaceae</taxon>
        <taxon>Pararhodobacter</taxon>
    </lineage>
</organism>
<dbReference type="AlphaFoldDB" id="A0A2T8HPB3"/>
<sequence>MDAETAWSPQSYHMHVGGMLNLSQCGEVPGRGHVTAAPNMSINYDARSMGRDLEFRVESQCDTTLLINTASAGWEFSDDEGSGLNALVRLSDAPSGRYDLWVGTYSGEACQATLIAETFPSGAVSSGSAACPDWSLGGTQINSNAGQTSSHQMIAGGQVNLHENSCDTNGYGFVAQAPDFSLYFDAMGQSPNLTLSANGDCDEVLLINDYSANWLFNDDAGSLHPSLTIANASSGRYDVWVGTYGSSTCASTLTVSSSGAAASGQVPAAPGK</sequence>
<proteinExistence type="predicted"/>
<gene>
    <name evidence="1" type="ORF">DDE20_18595</name>
</gene>
<evidence type="ECO:0008006" key="3">
    <source>
        <dbReference type="Google" id="ProtNLM"/>
    </source>
</evidence>
<dbReference type="EMBL" id="QDKM01000020">
    <property type="protein sequence ID" value="PVH27243.1"/>
    <property type="molecule type" value="Genomic_DNA"/>
</dbReference>
<keyword evidence="2" id="KW-1185">Reference proteome</keyword>
<protein>
    <recommendedName>
        <fullName evidence="3">Peptidase S1</fullName>
    </recommendedName>
</protein>
<reference evidence="1 2" key="1">
    <citation type="submission" date="2018-04" db="EMBL/GenBank/DDBJ databases">
        <title>Pararhodobacter oceanense sp. nov., isolated from marine intertidal sediment.</title>
        <authorList>
            <person name="Wang X.-L."/>
            <person name="Du Z.-J."/>
        </authorList>
    </citation>
    <scope>NUCLEOTIDE SEQUENCE [LARGE SCALE GENOMIC DNA]</scope>
    <source>
        <strain evidence="1 2">AM505</strain>
    </source>
</reference>